<evidence type="ECO:0000256" key="11">
    <source>
        <dbReference type="PIRSR" id="PIRSR006268-2"/>
    </source>
</evidence>
<evidence type="ECO:0000256" key="10">
    <source>
        <dbReference type="PIRNR" id="PIRNR006268"/>
    </source>
</evidence>
<dbReference type="InterPro" id="IPR003374">
    <property type="entry name" value="ApbE-like_sf"/>
</dbReference>
<gene>
    <name evidence="12" type="ORF">VK70_05555</name>
</gene>
<feature type="binding site" evidence="11">
    <location>
        <position position="251"/>
    </location>
    <ligand>
        <name>Mg(2+)</name>
        <dbReference type="ChEBI" id="CHEBI:18420"/>
    </ligand>
</feature>
<feature type="binding site" evidence="11">
    <location>
        <position position="255"/>
    </location>
    <ligand>
        <name>Mg(2+)</name>
        <dbReference type="ChEBI" id="CHEBI:18420"/>
    </ligand>
</feature>
<accession>A0A0F7CKG5</accession>
<evidence type="ECO:0000313" key="13">
    <source>
        <dbReference type="Proteomes" id="UP000034189"/>
    </source>
</evidence>
<keyword evidence="3 10" id="KW-0285">Flavoprotein</keyword>
<evidence type="ECO:0000256" key="5">
    <source>
        <dbReference type="ARBA" id="ARBA00022723"/>
    </source>
</evidence>
<keyword evidence="6 10" id="KW-0274">FAD</keyword>
<dbReference type="EMBL" id="CP011114">
    <property type="protein sequence ID" value="AKG37621.1"/>
    <property type="molecule type" value="Genomic_DNA"/>
</dbReference>
<dbReference type="HOGENOM" id="CLU_044403_1_0_9"/>
<evidence type="ECO:0000256" key="9">
    <source>
        <dbReference type="ARBA" id="ARBA00048540"/>
    </source>
</evidence>
<dbReference type="PIRSF" id="PIRSF006268">
    <property type="entry name" value="ApbE"/>
    <property type="match status" value="1"/>
</dbReference>
<feature type="binding site" evidence="11">
    <location>
        <position position="137"/>
    </location>
    <ligand>
        <name>Mg(2+)</name>
        <dbReference type="ChEBI" id="CHEBI:18420"/>
    </ligand>
</feature>
<reference evidence="12 13" key="1">
    <citation type="submission" date="2015-03" db="EMBL/GenBank/DDBJ databases">
        <authorList>
            <person name="Abdul Halim M."/>
        </authorList>
    </citation>
    <scope>NUCLEOTIDE SEQUENCE [LARGE SCALE GENOMIC DNA]</scope>
    <source>
        <strain evidence="12 13">ATCC 35681</strain>
    </source>
</reference>
<comment type="catalytic activity">
    <reaction evidence="9 10">
        <text>L-threonyl-[protein] + FAD = FMN-L-threonyl-[protein] + AMP + H(+)</text>
        <dbReference type="Rhea" id="RHEA:36847"/>
        <dbReference type="Rhea" id="RHEA-COMP:11060"/>
        <dbReference type="Rhea" id="RHEA-COMP:11061"/>
        <dbReference type="ChEBI" id="CHEBI:15378"/>
        <dbReference type="ChEBI" id="CHEBI:30013"/>
        <dbReference type="ChEBI" id="CHEBI:57692"/>
        <dbReference type="ChEBI" id="CHEBI:74257"/>
        <dbReference type="ChEBI" id="CHEBI:456215"/>
        <dbReference type="EC" id="2.7.1.180"/>
    </reaction>
</comment>
<comment type="cofactor">
    <cofactor evidence="11">
        <name>Mg(2+)</name>
        <dbReference type="ChEBI" id="CHEBI:18420"/>
    </cofactor>
    <cofactor evidence="11">
        <name>Mn(2+)</name>
        <dbReference type="ChEBI" id="CHEBI:29035"/>
    </cofactor>
    <text evidence="11">Magnesium. Can also use manganese.</text>
</comment>
<dbReference type="AlphaFoldDB" id="A0A0F7CKG5"/>
<sequence length="311" mass="33651">MGTVITHKAFGKQAEESIRAVCEETVRMEELLSRFIPGSEISRVNRSAGRKCEKISDEAYEVLSRAVEFSTCCRGIFDVTIGPLVTLWNIGNDTSKPPDESRIRQALPLVNYADLVLDPCEKAAGLQKTGQFIDLGGIGKGFAGDKFLEVFKKYGVSSAFTNIGGNVVTLGAKPDGSPWRIGIQHPRVDNSLLGLLSVVDKAVVTSGDYQRCFIDRNGKRYHHILNPFTGYPSESGLVSVTIVSDHSTEADALSTILFVAGMKKGLELLGSFPGTEAILVDRDLQVFVTKGLKDCFQAGEGVNVNILNYGG</sequence>
<dbReference type="Pfam" id="PF02424">
    <property type="entry name" value="ApbE"/>
    <property type="match status" value="1"/>
</dbReference>
<reference evidence="12 13" key="2">
    <citation type="journal article" date="2016" name="Genome Announc.">
        <title>Genome Sequence of a Gram-Positive Diazotroph, Paenibacillus durus Type Strain ATCC 35681.</title>
        <authorList>
            <person name="Halim M.A."/>
            <person name="Rahman A.Y."/>
            <person name="Sim K.S."/>
            <person name="Yam H.C."/>
            <person name="Rahim A.A."/>
            <person name="Ghazali A.H."/>
            <person name="Najimudin N."/>
        </authorList>
    </citation>
    <scope>NUCLEOTIDE SEQUENCE [LARGE SCALE GENOMIC DNA]</scope>
    <source>
        <strain evidence="12 13">ATCC 35681</strain>
    </source>
</reference>
<organism evidence="12 13">
    <name type="scientific">Paenibacillus durus ATCC 35681</name>
    <dbReference type="NCBI Taxonomy" id="1333534"/>
    <lineage>
        <taxon>Bacteria</taxon>
        <taxon>Bacillati</taxon>
        <taxon>Bacillota</taxon>
        <taxon>Bacilli</taxon>
        <taxon>Bacillales</taxon>
        <taxon>Paenibacillaceae</taxon>
        <taxon>Paenibacillus</taxon>
    </lineage>
</organism>
<proteinExistence type="inferred from homology"/>
<dbReference type="PANTHER" id="PTHR30040">
    <property type="entry name" value="THIAMINE BIOSYNTHESIS LIPOPROTEIN APBE"/>
    <property type="match status" value="1"/>
</dbReference>
<dbReference type="InterPro" id="IPR024932">
    <property type="entry name" value="ApbE"/>
</dbReference>
<evidence type="ECO:0000256" key="2">
    <source>
        <dbReference type="ARBA" id="ARBA00016337"/>
    </source>
</evidence>
<evidence type="ECO:0000313" key="12">
    <source>
        <dbReference type="EMBL" id="AKG37621.1"/>
    </source>
</evidence>
<dbReference type="PATRIC" id="fig|1333534.5.peg.1220"/>
<evidence type="ECO:0000256" key="3">
    <source>
        <dbReference type="ARBA" id="ARBA00022630"/>
    </source>
</evidence>
<dbReference type="SUPFAM" id="SSF143631">
    <property type="entry name" value="ApbE-like"/>
    <property type="match status" value="1"/>
</dbReference>
<dbReference type="Gene3D" id="3.10.520.10">
    <property type="entry name" value="ApbE-like domains"/>
    <property type="match status" value="1"/>
</dbReference>
<name>A0A0F7CKG5_PAEDU</name>
<evidence type="ECO:0000256" key="1">
    <source>
        <dbReference type="ARBA" id="ARBA00011955"/>
    </source>
</evidence>
<protein>
    <recommendedName>
        <fullName evidence="2 10">FAD:protein FMN transferase</fullName>
        <ecNumber evidence="1 10">2.7.1.180</ecNumber>
    </recommendedName>
    <alternativeName>
        <fullName evidence="8 10">Flavin transferase</fullName>
    </alternativeName>
</protein>
<dbReference type="PANTHER" id="PTHR30040:SF2">
    <property type="entry name" value="FAD:PROTEIN FMN TRANSFERASE"/>
    <property type="match status" value="1"/>
</dbReference>
<keyword evidence="5 10" id="KW-0479">Metal-binding</keyword>
<comment type="similarity">
    <text evidence="10">Belongs to the ApbE family.</text>
</comment>
<evidence type="ECO:0000256" key="4">
    <source>
        <dbReference type="ARBA" id="ARBA00022679"/>
    </source>
</evidence>
<dbReference type="Proteomes" id="UP000034189">
    <property type="component" value="Chromosome"/>
</dbReference>
<dbReference type="GO" id="GO:0046872">
    <property type="term" value="F:metal ion binding"/>
    <property type="evidence" value="ECO:0007669"/>
    <property type="project" value="UniProtKB-UniRule"/>
</dbReference>
<evidence type="ECO:0000256" key="8">
    <source>
        <dbReference type="ARBA" id="ARBA00031306"/>
    </source>
</evidence>
<keyword evidence="7 10" id="KW-0460">Magnesium</keyword>
<dbReference type="GO" id="GO:0016740">
    <property type="term" value="F:transferase activity"/>
    <property type="evidence" value="ECO:0007669"/>
    <property type="project" value="UniProtKB-UniRule"/>
</dbReference>
<evidence type="ECO:0000256" key="7">
    <source>
        <dbReference type="ARBA" id="ARBA00022842"/>
    </source>
</evidence>
<keyword evidence="4 10" id="KW-0808">Transferase</keyword>
<evidence type="ECO:0000256" key="6">
    <source>
        <dbReference type="ARBA" id="ARBA00022827"/>
    </source>
</evidence>
<dbReference type="OrthoDB" id="9778595at2"/>
<dbReference type="EC" id="2.7.1.180" evidence="1 10"/>